<name>A0A0D2ESK1_9EURO</name>
<dbReference type="SMART" id="SM00248">
    <property type="entry name" value="ANK"/>
    <property type="match status" value="6"/>
</dbReference>
<dbReference type="SUPFAM" id="SSF48403">
    <property type="entry name" value="Ankyrin repeat"/>
    <property type="match status" value="1"/>
</dbReference>
<accession>A0A0D2ESK1</accession>
<dbReference type="AlphaFoldDB" id="A0A0D2ESK1"/>
<dbReference type="EMBL" id="KN847318">
    <property type="protein sequence ID" value="KIW58703.1"/>
    <property type="molecule type" value="Genomic_DNA"/>
</dbReference>
<reference evidence="2 3" key="1">
    <citation type="submission" date="2015-01" db="EMBL/GenBank/DDBJ databases">
        <title>The Genome Sequence of Exophiala xenobiotica CBS118157.</title>
        <authorList>
            <consortium name="The Broad Institute Genomics Platform"/>
            <person name="Cuomo C."/>
            <person name="de Hoog S."/>
            <person name="Gorbushina A."/>
            <person name="Stielow B."/>
            <person name="Teixiera M."/>
            <person name="Abouelleil A."/>
            <person name="Chapman S.B."/>
            <person name="Priest M."/>
            <person name="Young S.K."/>
            <person name="Wortman J."/>
            <person name="Nusbaum C."/>
            <person name="Birren B."/>
        </authorList>
    </citation>
    <scope>NUCLEOTIDE SEQUENCE [LARGE SCALE GENOMIC DNA]</scope>
    <source>
        <strain evidence="2 3">CBS 118157</strain>
    </source>
</reference>
<feature type="repeat" description="ANK" evidence="1">
    <location>
        <begin position="160"/>
        <end position="193"/>
    </location>
</feature>
<keyword evidence="1" id="KW-0040">ANK repeat</keyword>
<dbReference type="STRING" id="348802.A0A0D2ESK1"/>
<feature type="repeat" description="ANK" evidence="1">
    <location>
        <begin position="132"/>
        <end position="159"/>
    </location>
</feature>
<dbReference type="InterPro" id="IPR036770">
    <property type="entry name" value="Ankyrin_rpt-contain_sf"/>
</dbReference>
<protein>
    <submittedName>
        <fullName evidence="2">Uncharacterized protein</fullName>
    </submittedName>
</protein>
<dbReference type="PROSITE" id="PS50297">
    <property type="entry name" value="ANK_REP_REGION"/>
    <property type="match status" value="3"/>
</dbReference>
<dbReference type="HOGENOM" id="CLU_064330_1_0_1"/>
<evidence type="ECO:0000256" key="1">
    <source>
        <dbReference type="PROSITE-ProRule" id="PRU00023"/>
    </source>
</evidence>
<feature type="repeat" description="ANK" evidence="1">
    <location>
        <begin position="209"/>
        <end position="238"/>
    </location>
</feature>
<keyword evidence="3" id="KW-1185">Reference proteome</keyword>
<dbReference type="OrthoDB" id="426293at2759"/>
<dbReference type="Proteomes" id="UP000054342">
    <property type="component" value="Unassembled WGS sequence"/>
</dbReference>
<evidence type="ECO:0000313" key="2">
    <source>
        <dbReference type="EMBL" id="KIW58703.1"/>
    </source>
</evidence>
<dbReference type="InterPro" id="IPR002110">
    <property type="entry name" value="Ankyrin_rpt"/>
</dbReference>
<dbReference type="Gene3D" id="1.25.40.20">
    <property type="entry name" value="Ankyrin repeat-containing domain"/>
    <property type="match status" value="2"/>
</dbReference>
<sequence>MQSSQLRPLTEAAAAGDMEEVNRLLVDSAAINIHDSVVQDKFYAMRTAVEKDYRWIVYLLLARGVKPSPFDFCTAVKNRSYTILELMLHNGFDINAAYRDEYPPFWADALNDSEMVRWLVQRGADPNVPSIYGITPFTMAVQSASRQTIKLLLELGASVQHGYPLHSAVWNNREDEVVELLLTNGASPNTIEFKGQPRAYYDVVTAVGTPLHVAYRVGNHRLVRLLLEYGADPNIRDARGMLPIQVHKLSASM</sequence>
<dbReference type="PANTHER" id="PTHR46224">
    <property type="entry name" value="ANKYRIN REPEAT FAMILY PROTEIN"/>
    <property type="match status" value="1"/>
</dbReference>
<dbReference type="Pfam" id="PF12796">
    <property type="entry name" value="Ank_2"/>
    <property type="match status" value="1"/>
</dbReference>
<evidence type="ECO:0000313" key="3">
    <source>
        <dbReference type="Proteomes" id="UP000054342"/>
    </source>
</evidence>
<gene>
    <name evidence="2" type="ORF">PV05_03202</name>
</gene>
<dbReference type="PROSITE" id="PS50088">
    <property type="entry name" value="ANK_REPEAT"/>
    <property type="match status" value="3"/>
</dbReference>
<dbReference type="InterPro" id="IPR051616">
    <property type="entry name" value="Cul2-RING_E3_ligase_SR"/>
</dbReference>
<dbReference type="RefSeq" id="XP_013319287.1">
    <property type="nucleotide sequence ID" value="XM_013463833.1"/>
</dbReference>
<dbReference type="PANTHER" id="PTHR46224:SF64">
    <property type="entry name" value="IQ MOTIF AND ANKYRIN REPEAT DOMAIN-CONTAINING PROTEIN 1"/>
    <property type="match status" value="1"/>
</dbReference>
<dbReference type="Pfam" id="PF00023">
    <property type="entry name" value="Ank"/>
    <property type="match status" value="1"/>
</dbReference>
<dbReference type="GeneID" id="25325110"/>
<organism evidence="2 3">
    <name type="scientific">Exophiala xenobiotica</name>
    <dbReference type="NCBI Taxonomy" id="348802"/>
    <lineage>
        <taxon>Eukaryota</taxon>
        <taxon>Fungi</taxon>
        <taxon>Dikarya</taxon>
        <taxon>Ascomycota</taxon>
        <taxon>Pezizomycotina</taxon>
        <taxon>Eurotiomycetes</taxon>
        <taxon>Chaetothyriomycetidae</taxon>
        <taxon>Chaetothyriales</taxon>
        <taxon>Herpotrichiellaceae</taxon>
        <taxon>Exophiala</taxon>
    </lineage>
</organism>
<proteinExistence type="predicted"/>